<gene>
    <name evidence="3" type="ORF">LKD28_00300</name>
</gene>
<accession>A0ABS8FJU5</accession>
<name>A0ABS8FJU5_9FIRM</name>
<evidence type="ECO:0000256" key="1">
    <source>
        <dbReference type="SAM" id="Phobius"/>
    </source>
</evidence>
<feature type="domain" description="DUF7832" evidence="2">
    <location>
        <begin position="114"/>
        <end position="210"/>
    </location>
</feature>
<dbReference type="Proteomes" id="UP001198495">
    <property type="component" value="Unassembled WGS sequence"/>
</dbReference>
<dbReference type="InterPro" id="IPR057154">
    <property type="entry name" value="DUF7832"/>
</dbReference>
<proteinExistence type="predicted"/>
<protein>
    <recommendedName>
        <fullName evidence="2">DUF7832 domain-containing protein</fullName>
    </recommendedName>
</protein>
<evidence type="ECO:0000313" key="3">
    <source>
        <dbReference type="EMBL" id="MCC2217476.1"/>
    </source>
</evidence>
<dbReference type="Pfam" id="PF25191">
    <property type="entry name" value="DUF7832"/>
    <property type="match status" value="1"/>
</dbReference>
<reference evidence="3 4" key="1">
    <citation type="submission" date="2021-10" db="EMBL/GenBank/DDBJ databases">
        <title>Anaerobic single-cell dispensing facilitates the cultivation of human gut bacteria.</title>
        <authorList>
            <person name="Afrizal A."/>
        </authorList>
    </citation>
    <scope>NUCLEOTIDE SEQUENCE [LARGE SCALE GENOMIC DNA]</scope>
    <source>
        <strain evidence="3 4">CLA-AA-H212</strain>
    </source>
</reference>
<organism evidence="3 4">
    <name type="scientific">Coprococcus hominis</name>
    <name type="common">ex Arizal et al. 2022</name>
    <dbReference type="NCBI Taxonomy" id="2881262"/>
    <lineage>
        <taxon>Bacteria</taxon>
        <taxon>Bacillati</taxon>
        <taxon>Bacillota</taxon>
        <taxon>Clostridia</taxon>
        <taxon>Lachnospirales</taxon>
        <taxon>Lachnospiraceae</taxon>
        <taxon>Coprococcus</taxon>
    </lineage>
</organism>
<dbReference type="RefSeq" id="WP_227572745.1">
    <property type="nucleotide sequence ID" value="NZ_JAJEQT010000001.1"/>
</dbReference>
<evidence type="ECO:0000259" key="2">
    <source>
        <dbReference type="Pfam" id="PF25191"/>
    </source>
</evidence>
<sequence>MNEEKVKKYSKDGMICCGIITIISIVGFIFITIFDRNISDIAVFGGLFVLLIITCVFGFVKFYKQFNNPNNKKVNNNAKTYRGYLYNSEWNWDIAEANYRIQYNKKDTDLNEKDEEIIWKYCCTEIAFYLAWLVENEFLTLDPVINETIEKVKKRQTMLDDLFECIDLKLSEEDVSDKILPFIDYCLNDGFESIDNFYNKVSQKYANVFTDKYGERDSRRCGFTFKWDDYDEFKKLLDKEYKDYLSV</sequence>
<keyword evidence="4" id="KW-1185">Reference proteome</keyword>
<keyword evidence="1" id="KW-1133">Transmembrane helix</keyword>
<feature type="transmembrane region" description="Helical" evidence="1">
    <location>
        <begin position="12"/>
        <end position="35"/>
    </location>
</feature>
<keyword evidence="1" id="KW-0812">Transmembrane</keyword>
<dbReference type="EMBL" id="JAJEQT010000001">
    <property type="protein sequence ID" value="MCC2217476.1"/>
    <property type="molecule type" value="Genomic_DNA"/>
</dbReference>
<feature type="transmembrane region" description="Helical" evidence="1">
    <location>
        <begin position="41"/>
        <end position="63"/>
    </location>
</feature>
<evidence type="ECO:0000313" key="4">
    <source>
        <dbReference type="Proteomes" id="UP001198495"/>
    </source>
</evidence>
<keyword evidence="1" id="KW-0472">Membrane</keyword>
<comment type="caution">
    <text evidence="3">The sequence shown here is derived from an EMBL/GenBank/DDBJ whole genome shotgun (WGS) entry which is preliminary data.</text>
</comment>